<organism evidence="9 10">
    <name type="scientific">Eragrostis curvula</name>
    <name type="common">weeping love grass</name>
    <dbReference type="NCBI Taxonomy" id="38414"/>
    <lineage>
        <taxon>Eukaryota</taxon>
        <taxon>Viridiplantae</taxon>
        <taxon>Streptophyta</taxon>
        <taxon>Embryophyta</taxon>
        <taxon>Tracheophyta</taxon>
        <taxon>Spermatophyta</taxon>
        <taxon>Magnoliopsida</taxon>
        <taxon>Liliopsida</taxon>
        <taxon>Poales</taxon>
        <taxon>Poaceae</taxon>
        <taxon>PACMAD clade</taxon>
        <taxon>Chloridoideae</taxon>
        <taxon>Eragrostideae</taxon>
        <taxon>Eragrostidinae</taxon>
        <taxon>Eragrostis</taxon>
    </lineage>
</organism>
<dbReference type="PANTHER" id="PTHR31602">
    <property type="entry name" value="GROWTH-REGULATING FACTOR 5"/>
    <property type="match status" value="1"/>
</dbReference>
<dbReference type="GO" id="GO:0006355">
    <property type="term" value="P:regulation of DNA-templated transcription"/>
    <property type="evidence" value="ECO:0007669"/>
    <property type="project" value="InterPro"/>
</dbReference>
<dbReference type="GO" id="GO:0032502">
    <property type="term" value="P:developmental process"/>
    <property type="evidence" value="ECO:0007669"/>
    <property type="project" value="InterPro"/>
</dbReference>
<keyword evidence="5" id="KW-0804">Transcription</keyword>
<dbReference type="PROSITE" id="PS51667">
    <property type="entry name" value="WRC"/>
    <property type="match status" value="1"/>
</dbReference>
<feature type="short sequence motif" description="Bipartite nuclear localization signal" evidence="4">
    <location>
        <begin position="191"/>
        <end position="198"/>
    </location>
</feature>
<accession>A0A5J9WBK8</accession>
<comment type="function">
    <text evidence="5">Transcription activator.</text>
</comment>
<dbReference type="Proteomes" id="UP000324897">
    <property type="component" value="Chromosome 5"/>
</dbReference>
<feature type="compositionally biased region" description="Low complexity" evidence="6">
    <location>
        <begin position="294"/>
        <end position="305"/>
    </location>
</feature>
<feature type="compositionally biased region" description="Basic and acidic residues" evidence="6">
    <location>
        <begin position="198"/>
        <end position="209"/>
    </location>
</feature>
<evidence type="ECO:0000259" key="7">
    <source>
        <dbReference type="PROSITE" id="PS51666"/>
    </source>
</evidence>
<comment type="caution">
    <text evidence="9">The sequence shown here is derived from an EMBL/GenBank/DDBJ whole genome shotgun (WGS) entry which is preliminary data.</text>
</comment>
<dbReference type="InterPro" id="IPR014978">
    <property type="entry name" value="Gln-Leu-Gln_QLQ"/>
</dbReference>
<dbReference type="Gramene" id="TVU45729">
    <property type="protein sequence ID" value="TVU45729"/>
    <property type="gene ID" value="EJB05_05227"/>
</dbReference>
<keyword evidence="10" id="KW-1185">Reference proteome</keyword>
<dbReference type="InterPro" id="IPR031137">
    <property type="entry name" value="GRF"/>
</dbReference>
<evidence type="ECO:0000256" key="2">
    <source>
        <dbReference type="ARBA" id="ARBA00008122"/>
    </source>
</evidence>
<evidence type="ECO:0000256" key="1">
    <source>
        <dbReference type="ARBA" id="ARBA00004123"/>
    </source>
</evidence>
<evidence type="ECO:0000256" key="5">
    <source>
        <dbReference type="RuleBase" id="RU367127"/>
    </source>
</evidence>
<evidence type="ECO:0000313" key="10">
    <source>
        <dbReference type="Proteomes" id="UP000324897"/>
    </source>
</evidence>
<comment type="subcellular location">
    <subcellularLocation>
        <location evidence="1 4 5">Nucleus</location>
    </subcellularLocation>
</comment>
<dbReference type="GO" id="GO:0005634">
    <property type="term" value="C:nucleus"/>
    <property type="evidence" value="ECO:0007669"/>
    <property type="project" value="UniProtKB-SubCell"/>
</dbReference>
<evidence type="ECO:0000313" key="9">
    <source>
        <dbReference type="EMBL" id="TVU45729.1"/>
    </source>
</evidence>
<proteinExistence type="inferred from homology"/>
<keyword evidence="5" id="KW-0010">Activator</keyword>
<comment type="domain">
    <text evidence="5">The QLQ domain and WRC domain may be involved in protein-protein interaction and DNA-binding, respectively.</text>
</comment>
<sequence>MSAEFSAAAAVAVMELGEVMGMQGLSVTVPPPKGSDIGLLRRGGFNQAAAAAASYPSPFLDEQKMLRFSKAAAAAQTLPSGLDLGRPDGQAFLLSRTKRPFTPSQWMELEHQALIYKYLNAKAPIPSSLLISISKSFRSSNRVSWRPIYQGYTNAESDPEPGRCRRTDGKKWRCSKEAMADHKYCERHINRNRHRSRKPVENQPRKTSKEAPPAGSLSCAVSQGSLKKAKVSDLKPGTVSYWTESLNRTMLSREKANKQTEGNTTLMDSMSMQPTLSLLTQLKQPNKPDKFGATVDSESTSSDTTLKAWGSSNHESNKNISSTQLHDADCLQSVLQNFSLASNEKMESGKNKYPDSMLIASTFYSAEGPRTTCLSPNMTQVQEDCISSSWEMPQGGPLGEILTNSKNYEDLKKCESRSYGWLLNLDHAT</sequence>
<dbReference type="SMART" id="SM00951">
    <property type="entry name" value="QLQ"/>
    <property type="match status" value="1"/>
</dbReference>
<dbReference type="PROSITE" id="PS51666">
    <property type="entry name" value="QLQ"/>
    <property type="match status" value="1"/>
</dbReference>
<dbReference type="AlphaFoldDB" id="A0A5J9WBK8"/>
<evidence type="ECO:0000256" key="6">
    <source>
        <dbReference type="SAM" id="MobiDB-lite"/>
    </source>
</evidence>
<evidence type="ECO:0000256" key="3">
    <source>
        <dbReference type="ARBA" id="ARBA00023242"/>
    </source>
</evidence>
<feature type="domain" description="QLQ" evidence="7">
    <location>
        <begin position="100"/>
        <end position="135"/>
    </location>
</feature>
<keyword evidence="5" id="KW-0805">Transcription regulation</keyword>
<dbReference type="GO" id="GO:0005524">
    <property type="term" value="F:ATP binding"/>
    <property type="evidence" value="ECO:0007669"/>
    <property type="project" value="UniProtKB-UniRule"/>
</dbReference>
<dbReference type="InterPro" id="IPR014977">
    <property type="entry name" value="WRC_dom"/>
</dbReference>
<protein>
    <recommendedName>
        <fullName evidence="5">Growth-regulating factor</fullName>
    </recommendedName>
</protein>
<gene>
    <name evidence="9" type="ORF">EJB05_05227</name>
</gene>
<feature type="region of interest" description="Disordered" evidence="6">
    <location>
        <begin position="185"/>
        <end position="219"/>
    </location>
</feature>
<dbReference type="GO" id="GO:0006351">
    <property type="term" value="P:DNA-templated transcription"/>
    <property type="evidence" value="ECO:0007669"/>
    <property type="project" value="UniProtKB-UniRule"/>
</dbReference>
<dbReference type="EMBL" id="RWGY01000004">
    <property type="protein sequence ID" value="TVU45729.1"/>
    <property type="molecule type" value="Genomic_DNA"/>
</dbReference>
<name>A0A5J9WBK8_9POAL</name>
<feature type="short sequence motif" description="Bipartite nuclear localization signal" evidence="4">
    <location>
        <begin position="163"/>
        <end position="173"/>
    </location>
</feature>
<dbReference type="PANTHER" id="PTHR31602:SF92">
    <property type="entry name" value="GROWTH-REGULATING FACTOR 9"/>
    <property type="match status" value="1"/>
</dbReference>
<feature type="domain" description="WRC" evidence="8">
    <location>
        <begin position="158"/>
        <end position="202"/>
    </location>
</feature>
<comment type="similarity">
    <text evidence="2 5">Belongs to the GRF family.</text>
</comment>
<feature type="compositionally biased region" description="Polar residues" evidence="6">
    <location>
        <begin position="310"/>
        <end position="321"/>
    </location>
</feature>
<keyword evidence="3 4" id="KW-0539">Nucleus</keyword>
<feature type="region of interest" description="Disordered" evidence="6">
    <location>
        <begin position="285"/>
        <end position="321"/>
    </location>
</feature>
<evidence type="ECO:0000259" key="8">
    <source>
        <dbReference type="PROSITE" id="PS51667"/>
    </source>
</evidence>
<evidence type="ECO:0000256" key="4">
    <source>
        <dbReference type="PROSITE-ProRule" id="PRU01002"/>
    </source>
</evidence>
<dbReference type="OrthoDB" id="1927209at2759"/>
<reference evidence="9 10" key="1">
    <citation type="journal article" date="2019" name="Sci. Rep.">
        <title>A high-quality genome of Eragrostis curvula grass provides insights into Poaceae evolution and supports new strategies to enhance forage quality.</title>
        <authorList>
            <person name="Carballo J."/>
            <person name="Santos B.A.C.M."/>
            <person name="Zappacosta D."/>
            <person name="Garbus I."/>
            <person name="Selva J.P."/>
            <person name="Gallo C.A."/>
            <person name="Diaz A."/>
            <person name="Albertini E."/>
            <person name="Caccamo M."/>
            <person name="Echenique V."/>
        </authorList>
    </citation>
    <scope>NUCLEOTIDE SEQUENCE [LARGE SCALE GENOMIC DNA]</scope>
    <source>
        <strain evidence="10">cv. Victoria</strain>
        <tissue evidence="9">Leaf</tissue>
    </source>
</reference>
<dbReference type="Pfam" id="PF08879">
    <property type="entry name" value="WRC"/>
    <property type="match status" value="1"/>
</dbReference>
<dbReference type="Pfam" id="PF08880">
    <property type="entry name" value="QLQ"/>
    <property type="match status" value="1"/>
</dbReference>